<dbReference type="GO" id="GO:0022857">
    <property type="term" value="F:transmembrane transporter activity"/>
    <property type="evidence" value="ECO:0007669"/>
    <property type="project" value="InterPro"/>
</dbReference>
<protein>
    <recommendedName>
        <fullName evidence="8">ABC transporter permease</fullName>
    </recommendedName>
</protein>
<keyword evidence="2" id="KW-1003">Cell membrane</keyword>
<feature type="transmembrane region" description="Helical" evidence="6">
    <location>
        <begin position="62"/>
        <end position="85"/>
    </location>
</feature>
<evidence type="ECO:0000256" key="5">
    <source>
        <dbReference type="ARBA" id="ARBA00023136"/>
    </source>
</evidence>
<dbReference type="GO" id="GO:0005886">
    <property type="term" value="C:plasma membrane"/>
    <property type="evidence" value="ECO:0007669"/>
    <property type="project" value="UniProtKB-SubCell"/>
</dbReference>
<evidence type="ECO:0000256" key="2">
    <source>
        <dbReference type="ARBA" id="ARBA00022475"/>
    </source>
</evidence>
<comment type="subcellular location">
    <subcellularLocation>
        <location evidence="1">Cell membrane</location>
        <topology evidence="1">Multi-pass membrane protein</topology>
    </subcellularLocation>
</comment>
<feature type="transmembrane region" description="Helical" evidence="6">
    <location>
        <begin position="105"/>
        <end position="125"/>
    </location>
</feature>
<evidence type="ECO:0000256" key="3">
    <source>
        <dbReference type="ARBA" id="ARBA00022692"/>
    </source>
</evidence>
<evidence type="ECO:0000256" key="6">
    <source>
        <dbReference type="SAM" id="Phobius"/>
    </source>
</evidence>
<dbReference type="EMBL" id="LAZR01038262">
    <property type="protein sequence ID" value="KKL20020.1"/>
    <property type="molecule type" value="Genomic_DNA"/>
</dbReference>
<dbReference type="InterPro" id="IPR001851">
    <property type="entry name" value="ABC_transp_permease"/>
</dbReference>
<keyword evidence="4 6" id="KW-1133">Transmembrane helix</keyword>
<accession>A0A0F9BE63</accession>
<evidence type="ECO:0000256" key="1">
    <source>
        <dbReference type="ARBA" id="ARBA00004651"/>
    </source>
</evidence>
<keyword evidence="5 6" id="KW-0472">Membrane</keyword>
<evidence type="ECO:0000256" key="4">
    <source>
        <dbReference type="ARBA" id="ARBA00022989"/>
    </source>
</evidence>
<evidence type="ECO:0000313" key="7">
    <source>
        <dbReference type="EMBL" id="KKL20020.1"/>
    </source>
</evidence>
<feature type="transmembrane region" description="Helical" evidence="6">
    <location>
        <begin position="29"/>
        <end position="50"/>
    </location>
</feature>
<comment type="caution">
    <text evidence="7">The sequence shown here is derived from an EMBL/GenBank/DDBJ whole genome shotgun (WGS) entry which is preliminary data.</text>
</comment>
<sequence>MSDNQITSNQKDRFSIKGGVKWVFSIESIGIYVFLVALISFFSLMTRAFLTFDNFIVILRQVSIIGISAFGETFVVIAGGIDLSVGSIVALSGVTSASLVKFLNVPVPFSFLAGIAAGCVCGLLNGTLATRVKIPPIIVTLGTLTIIRGIAFIIVGGHTVFGMPVNYRVLGRSYIGFI</sequence>
<gene>
    <name evidence="7" type="ORF">LCGC14_2459630</name>
</gene>
<dbReference type="Pfam" id="PF02653">
    <property type="entry name" value="BPD_transp_2"/>
    <property type="match status" value="1"/>
</dbReference>
<name>A0A0F9BE63_9ZZZZ</name>
<feature type="non-terminal residue" evidence="7">
    <location>
        <position position="178"/>
    </location>
</feature>
<keyword evidence="3 6" id="KW-0812">Transmembrane</keyword>
<feature type="transmembrane region" description="Helical" evidence="6">
    <location>
        <begin position="137"/>
        <end position="161"/>
    </location>
</feature>
<dbReference type="PANTHER" id="PTHR32196">
    <property type="entry name" value="ABC TRANSPORTER PERMEASE PROTEIN YPHD-RELATED-RELATED"/>
    <property type="match status" value="1"/>
</dbReference>
<proteinExistence type="predicted"/>
<reference evidence="7" key="1">
    <citation type="journal article" date="2015" name="Nature">
        <title>Complex archaea that bridge the gap between prokaryotes and eukaryotes.</title>
        <authorList>
            <person name="Spang A."/>
            <person name="Saw J.H."/>
            <person name="Jorgensen S.L."/>
            <person name="Zaremba-Niedzwiedzka K."/>
            <person name="Martijn J."/>
            <person name="Lind A.E."/>
            <person name="van Eijk R."/>
            <person name="Schleper C."/>
            <person name="Guy L."/>
            <person name="Ettema T.J."/>
        </authorList>
    </citation>
    <scope>NUCLEOTIDE SEQUENCE</scope>
</reference>
<evidence type="ECO:0008006" key="8">
    <source>
        <dbReference type="Google" id="ProtNLM"/>
    </source>
</evidence>
<organism evidence="7">
    <name type="scientific">marine sediment metagenome</name>
    <dbReference type="NCBI Taxonomy" id="412755"/>
    <lineage>
        <taxon>unclassified sequences</taxon>
        <taxon>metagenomes</taxon>
        <taxon>ecological metagenomes</taxon>
    </lineage>
</organism>
<dbReference type="AlphaFoldDB" id="A0A0F9BE63"/>